<evidence type="ECO:0000256" key="1">
    <source>
        <dbReference type="SAM" id="MobiDB-lite"/>
    </source>
</evidence>
<dbReference type="AlphaFoldDB" id="A0A9X9LHL1"/>
<keyword evidence="3" id="KW-1185">Reference proteome</keyword>
<evidence type="ECO:0000313" key="2">
    <source>
        <dbReference type="EMBL" id="VCW68393.1"/>
    </source>
</evidence>
<dbReference type="EMBL" id="CYRY02003814">
    <property type="protein sequence ID" value="VCW68393.1"/>
    <property type="molecule type" value="Genomic_DNA"/>
</dbReference>
<feature type="region of interest" description="Disordered" evidence="1">
    <location>
        <begin position="25"/>
        <end position="51"/>
    </location>
</feature>
<comment type="caution">
    <text evidence="2">The sequence shown here is derived from an EMBL/GenBank/DDBJ whole genome shotgun (WGS) entry which is preliminary data.</text>
</comment>
<evidence type="ECO:0000313" key="3">
    <source>
        <dbReference type="Proteomes" id="UP000269945"/>
    </source>
</evidence>
<sequence length="84" mass="9006">VWEDSSSTQGWTDPSPLQLLVVPHTHTHTPQLRGHKTGSGRAMMPVPMGSCPSPPTLSNLPCLCTSPTLTHTPAIGRRPSATLW</sequence>
<feature type="non-terminal residue" evidence="2">
    <location>
        <position position="1"/>
    </location>
</feature>
<protein>
    <submittedName>
        <fullName evidence="2">Uncharacterized protein</fullName>
    </submittedName>
</protein>
<reference evidence="2 3" key="1">
    <citation type="submission" date="2018-10" db="EMBL/GenBank/DDBJ databases">
        <authorList>
            <person name="Ekblom R."/>
            <person name="Jareborg N."/>
        </authorList>
    </citation>
    <scope>NUCLEOTIDE SEQUENCE [LARGE SCALE GENOMIC DNA]</scope>
    <source>
        <tissue evidence="2">Muscle</tissue>
    </source>
</reference>
<dbReference type="Proteomes" id="UP000269945">
    <property type="component" value="Unassembled WGS sequence"/>
</dbReference>
<accession>A0A9X9LHL1</accession>
<name>A0A9X9LHL1_GULGU</name>
<proteinExistence type="predicted"/>
<organism evidence="2 3">
    <name type="scientific">Gulo gulo</name>
    <name type="common">Wolverine</name>
    <name type="synonym">Gluton</name>
    <dbReference type="NCBI Taxonomy" id="48420"/>
    <lineage>
        <taxon>Eukaryota</taxon>
        <taxon>Metazoa</taxon>
        <taxon>Chordata</taxon>
        <taxon>Craniata</taxon>
        <taxon>Vertebrata</taxon>
        <taxon>Euteleostomi</taxon>
        <taxon>Mammalia</taxon>
        <taxon>Eutheria</taxon>
        <taxon>Laurasiatheria</taxon>
        <taxon>Carnivora</taxon>
        <taxon>Caniformia</taxon>
        <taxon>Musteloidea</taxon>
        <taxon>Mustelidae</taxon>
        <taxon>Guloninae</taxon>
        <taxon>Gulo</taxon>
    </lineage>
</organism>
<gene>
    <name evidence="2" type="ORF">BN2614_LOCUS2</name>
</gene>